<dbReference type="InterPro" id="IPR029441">
    <property type="entry name" value="Cass2"/>
</dbReference>
<reference evidence="5 6" key="1">
    <citation type="submission" date="2019-12" db="EMBL/GenBank/DDBJ databases">
        <authorList>
            <person name="Yang R."/>
        </authorList>
    </citation>
    <scope>NUCLEOTIDE SEQUENCE [LARGE SCALE GENOMIC DNA]</scope>
    <source>
        <strain evidence="5 6">DONG20-135</strain>
    </source>
</reference>
<dbReference type="Pfam" id="PF12833">
    <property type="entry name" value="HTH_18"/>
    <property type="match status" value="1"/>
</dbReference>
<dbReference type="GO" id="GO:0043565">
    <property type="term" value="F:sequence-specific DNA binding"/>
    <property type="evidence" value="ECO:0007669"/>
    <property type="project" value="InterPro"/>
</dbReference>
<evidence type="ECO:0000256" key="2">
    <source>
        <dbReference type="ARBA" id="ARBA00023125"/>
    </source>
</evidence>
<evidence type="ECO:0000313" key="6">
    <source>
        <dbReference type="Proteomes" id="UP000434036"/>
    </source>
</evidence>
<dbReference type="InterPro" id="IPR011256">
    <property type="entry name" value="Reg_factor_effector_dom_sf"/>
</dbReference>
<dbReference type="PROSITE" id="PS01124">
    <property type="entry name" value="HTH_ARAC_FAMILY_2"/>
    <property type="match status" value="1"/>
</dbReference>
<dbReference type="GO" id="GO:0003700">
    <property type="term" value="F:DNA-binding transcription factor activity"/>
    <property type="evidence" value="ECO:0007669"/>
    <property type="project" value="InterPro"/>
</dbReference>
<evidence type="ECO:0000256" key="3">
    <source>
        <dbReference type="ARBA" id="ARBA00023163"/>
    </source>
</evidence>
<proteinExistence type="predicted"/>
<keyword evidence="1" id="KW-0805">Transcription regulation</keyword>
<evidence type="ECO:0000256" key="1">
    <source>
        <dbReference type="ARBA" id="ARBA00023015"/>
    </source>
</evidence>
<dbReference type="SMART" id="SM00342">
    <property type="entry name" value="HTH_ARAC"/>
    <property type="match status" value="1"/>
</dbReference>
<comment type="caution">
    <text evidence="5">The sequence shown here is derived from an EMBL/GenBank/DDBJ whole genome shotgun (WGS) entry which is preliminary data.</text>
</comment>
<dbReference type="InterPro" id="IPR009057">
    <property type="entry name" value="Homeodomain-like_sf"/>
</dbReference>
<dbReference type="InterPro" id="IPR010499">
    <property type="entry name" value="AraC_E-bd"/>
</dbReference>
<protein>
    <submittedName>
        <fullName evidence="5">Helix-turn-helix domain-containing protein</fullName>
    </submittedName>
</protein>
<keyword evidence="2" id="KW-0238">DNA-binding</keyword>
<dbReference type="AlphaFoldDB" id="A0A6N8U8C0"/>
<reference evidence="5 6" key="2">
    <citation type="submission" date="2020-01" db="EMBL/GenBank/DDBJ databases">
        <title>Clostridiaceae sp. nov. isolated from the gut of human by culturomics.</title>
        <authorList>
            <person name="Chang Y."/>
        </authorList>
    </citation>
    <scope>NUCLEOTIDE SEQUENCE [LARGE SCALE GENOMIC DNA]</scope>
    <source>
        <strain evidence="5 6">DONG20-135</strain>
    </source>
</reference>
<dbReference type="InterPro" id="IPR050959">
    <property type="entry name" value="MarA-like"/>
</dbReference>
<name>A0A6N8U8C0_9FIRM</name>
<keyword evidence="6" id="KW-1185">Reference proteome</keyword>
<dbReference type="RefSeq" id="WP_160625136.1">
    <property type="nucleotide sequence ID" value="NZ_WUUQ01000002.1"/>
</dbReference>
<dbReference type="SUPFAM" id="SSF55136">
    <property type="entry name" value="Probable bacterial effector-binding domain"/>
    <property type="match status" value="1"/>
</dbReference>
<dbReference type="Gene3D" id="3.20.80.10">
    <property type="entry name" value="Regulatory factor, effector binding domain"/>
    <property type="match status" value="1"/>
</dbReference>
<feature type="domain" description="HTH araC/xylS-type" evidence="4">
    <location>
        <begin position="8"/>
        <end position="109"/>
    </location>
</feature>
<dbReference type="PANTHER" id="PTHR47504:SF5">
    <property type="entry name" value="RIGHT ORIGIN-BINDING PROTEIN"/>
    <property type="match status" value="1"/>
</dbReference>
<dbReference type="EMBL" id="WUUQ01000002">
    <property type="protein sequence ID" value="MXQ73725.1"/>
    <property type="molecule type" value="Genomic_DNA"/>
</dbReference>
<dbReference type="Gene3D" id="1.10.10.60">
    <property type="entry name" value="Homeodomain-like"/>
    <property type="match status" value="2"/>
</dbReference>
<evidence type="ECO:0000259" key="4">
    <source>
        <dbReference type="PROSITE" id="PS01124"/>
    </source>
</evidence>
<organism evidence="5 6">
    <name type="scientific">Copranaerobaculum intestinale</name>
    <dbReference type="NCBI Taxonomy" id="2692629"/>
    <lineage>
        <taxon>Bacteria</taxon>
        <taxon>Bacillati</taxon>
        <taxon>Bacillota</taxon>
        <taxon>Erysipelotrichia</taxon>
        <taxon>Erysipelotrichales</taxon>
        <taxon>Erysipelotrichaceae</taxon>
        <taxon>Copranaerobaculum</taxon>
    </lineage>
</organism>
<sequence length="285" mass="33095">MDWNQTLQRIVDYVELHLQRKEEPIDQAEIARIAGCSFNFYQKVFSYMNNISFAEYVRNRKLTLAGYDLKSTGMKVVEISYKYGYDSPTSFSKAFQLFHGISPSMARSSSAQLKVYPKMQLHENAEYSWKLKQLPAFRLIGKSVTVSVMDAAKQIPKFWSDCQNDGTFYKLTQFDRGTIKGMFGGFHHLDETKNQITYTMSVIADQAAPEGYDEWLISKNTWAIFDCRGPLPKAIQNGWKFLHEEWLMQYPFGHANSPELEWYSRGNVYDDAYLSQIWIPIIVEP</sequence>
<dbReference type="InterPro" id="IPR018060">
    <property type="entry name" value="HTH_AraC"/>
</dbReference>
<evidence type="ECO:0000313" key="5">
    <source>
        <dbReference type="EMBL" id="MXQ73725.1"/>
    </source>
</evidence>
<dbReference type="Pfam" id="PF14526">
    <property type="entry name" value="Cass2"/>
    <property type="match status" value="1"/>
</dbReference>
<dbReference type="SUPFAM" id="SSF46689">
    <property type="entry name" value="Homeodomain-like"/>
    <property type="match status" value="1"/>
</dbReference>
<dbReference type="SMART" id="SM00871">
    <property type="entry name" value="AraC_E_bind"/>
    <property type="match status" value="1"/>
</dbReference>
<dbReference type="Proteomes" id="UP000434036">
    <property type="component" value="Unassembled WGS sequence"/>
</dbReference>
<dbReference type="PANTHER" id="PTHR47504">
    <property type="entry name" value="RIGHT ORIGIN-BINDING PROTEIN"/>
    <property type="match status" value="1"/>
</dbReference>
<gene>
    <name evidence="5" type="ORF">GSF08_07215</name>
</gene>
<keyword evidence="3" id="KW-0804">Transcription</keyword>
<accession>A0A6N8U8C0</accession>